<dbReference type="PROSITE" id="PS51257">
    <property type="entry name" value="PROKAR_LIPOPROTEIN"/>
    <property type="match status" value="1"/>
</dbReference>
<reference evidence="2" key="1">
    <citation type="submission" date="2014-12" db="EMBL/GenBank/DDBJ databases">
        <title>Complete genome sequence of a multi-drug resistant Klebsiella pneumoniae.</title>
        <authorList>
            <person name="Hua X."/>
            <person name="Chen Q."/>
            <person name="Li X."/>
            <person name="Feng Y."/>
            <person name="Ruan Z."/>
            <person name="Yu Y."/>
        </authorList>
    </citation>
    <scope>NUCLEOTIDE SEQUENCE [LARGE SCALE GENOMIC DNA]</scope>
    <source>
        <strain evidence="2">5.12</strain>
    </source>
</reference>
<evidence type="ECO:0000313" key="1">
    <source>
        <dbReference type="EMBL" id="QJR81750.1"/>
    </source>
</evidence>
<organism evidence="1 2">
    <name type="scientific">Alteromonas pelagimontana</name>
    <dbReference type="NCBI Taxonomy" id="1858656"/>
    <lineage>
        <taxon>Bacteria</taxon>
        <taxon>Pseudomonadati</taxon>
        <taxon>Pseudomonadota</taxon>
        <taxon>Gammaproteobacteria</taxon>
        <taxon>Alteromonadales</taxon>
        <taxon>Alteromonadaceae</taxon>
        <taxon>Alteromonas/Salinimonas group</taxon>
        <taxon>Alteromonas</taxon>
    </lineage>
</organism>
<dbReference type="AlphaFoldDB" id="A0A6M4MGJ4"/>
<dbReference type="RefSeq" id="WP_075610681.1">
    <property type="nucleotide sequence ID" value="NZ_CP052766.1"/>
</dbReference>
<dbReference type="OrthoDB" id="6334854at2"/>
<evidence type="ECO:0000313" key="2">
    <source>
        <dbReference type="Proteomes" id="UP000219285"/>
    </source>
</evidence>
<accession>A0A6M4MGJ4</accession>
<dbReference type="KEGG" id="apel:CA267_013770"/>
<protein>
    <submittedName>
        <fullName evidence="1">Uncharacterized protein</fullName>
    </submittedName>
</protein>
<proteinExistence type="predicted"/>
<dbReference type="Proteomes" id="UP000219285">
    <property type="component" value="Chromosome"/>
</dbReference>
<sequence>MVSKRRIFLSVIGLSVFLSGCASQPTSVEADIPLVHANLTQAAVFDDAIFIPAGIYPTDQLIEVDNHSYQVGKKYWSARGQECRKLLLVDSSASVANVKRSMCKMDGRWLLLSPLVQSAKILTEAG</sequence>
<reference evidence="1 2" key="2">
    <citation type="submission" date="2020-04" db="EMBL/GenBank/DDBJ databases">
        <title>Complete genome sequence of Alteromonas pelagimontana 5.12T.</title>
        <authorList>
            <person name="Sinha R.K."/>
            <person name="Krishnan K.P."/>
            <person name="Kurian J.P."/>
        </authorList>
    </citation>
    <scope>NUCLEOTIDE SEQUENCE [LARGE SCALE GENOMIC DNA]</scope>
    <source>
        <strain evidence="1 2">5.12</strain>
    </source>
</reference>
<dbReference type="EMBL" id="CP052766">
    <property type="protein sequence ID" value="QJR81750.1"/>
    <property type="molecule type" value="Genomic_DNA"/>
</dbReference>
<name>A0A6M4MGJ4_9ALTE</name>
<keyword evidence="2" id="KW-1185">Reference proteome</keyword>
<gene>
    <name evidence="1" type="ORF">CA267_013770</name>
</gene>